<dbReference type="Gene3D" id="1.10.10.10">
    <property type="entry name" value="Winged helix-like DNA-binding domain superfamily/Winged helix DNA-binding domain"/>
    <property type="match status" value="1"/>
</dbReference>
<sequence>MDYRNVREQVTDRLREEVLLGKFETGEALREIPLAERFKVSRGPVRDALLQLSQEGLLESVPNKGVRVAKLWEGKLVPVMAKVRFDLECFAISELIKSTPEGFFDKINRNLRMFKMACEDKDMSAVVQLDLQFHRLLLRECGHVGLESVWLPLLGGMRLPYSRHGLLTESHQEHRQIADAIEKGDKKAAIAALKKNIVKPFDGK</sequence>
<protein>
    <submittedName>
        <fullName evidence="5">Putative D-xylose utilization operon transcriptional repressor</fullName>
    </submittedName>
</protein>
<dbReference type="Pfam" id="PF00392">
    <property type="entry name" value="GntR"/>
    <property type="match status" value="1"/>
</dbReference>
<name>A0A6C2UHR9_9BACT</name>
<keyword evidence="3" id="KW-0804">Transcription</keyword>
<dbReference type="InterPro" id="IPR036390">
    <property type="entry name" value="WH_DNA-bd_sf"/>
</dbReference>
<dbReference type="Pfam" id="PF07729">
    <property type="entry name" value="FCD"/>
    <property type="match status" value="1"/>
</dbReference>
<dbReference type="SUPFAM" id="SSF48008">
    <property type="entry name" value="GntR ligand-binding domain-like"/>
    <property type="match status" value="1"/>
</dbReference>
<evidence type="ECO:0000313" key="5">
    <source>
        <dbReference type="EMBL" id="VGO18951.1"/>
    </source>
</evidence>
<evidence type="ECO:0000256" key="2">
    <source>
        <dbReference type="ARBA" id="ARBA00023125"/>
    </source>
</evidence>
<evidence type="ECO:0000313" key="6">
    <source>
        <dbReference type="Proteomes" id="UP000346198"/>
    </source>
</evidence>
<evidence type="ECO:0000256" key="1">
    <source>
        <dbReference type="ARBA" id="ARBA00023015"/>
    </source>
</evidence>
<feature type="domain" description="HTH gntR-type" evidence="4">
    <location>
        <begin position="4"/>
        <end position="71"/>
    </location>
</feature>
<dbReference type="AlphaFoldDB" id="A0A6C2UHR9"/>
<dbReference type="GO" id="GO:0003677">
    <property type="term" value="F:DNA binding"/>
    <property type="evidence" value="ECO:0007669"/>
    <property type="project" value="UniProtKB-KW"/>
</dbReference>
<dbReference type="InterPro" id="IPR000524">
    <property type="entry name" value="Tscrpt_reg_HTH_GntR"/>
</dbReference>
<dbReference type="SMART" id="SM00895">
    <property type="entry name" value="FCD"/>
    <property type="match status" value="1"/>
</dbReference>
<dbReference type="InterPro" id="IPR011711">
    <property type="entry name" value="GntR_C"/>
</dbReference>
<dbReference type="InterPro" id="IPR036388">
    <property type="entry name" value="WH-like_DNA-bd_sf"/>
</dbReference>
<proteinExistence type="predicted"/>
<dbReference type="SUPFAM" id="SSF46785">
    <property type="entry name" value="Winged helix' DNA-binding domain"/>
    <property type="match status" value="1"/>
</dbReference>
<gene>
    <name evidence="5" type="primary">gntR</name>
    <name evidence="5" type="ORF">SCARR_01005</name>
</gene>
<dbReference type="PROSITE" id="PS50949">
    <property type="entry name" value="HTH_GNTR"/>
    <property type="match status" value="1"/>
</dbReference>
<evidence type="ECO:0000256" key="3">
    <source>
        <dbReference type="ARBA" id="ARBA00023163"/>
    </source>
</evidence>
<dbReference type="CDD" id="cd07377">
    <property type="entry name" value="WHTH_GntR"/>
    <property type="match status" value="1"/>
</dbReference>
<dbReference type="Proteomes" id="UP000346198">
    <property type="component" value="Unassembled WGS sequence"/>
</dbReference>
<evidence type="ECO:0000259" key="4">
    <source>
        <dbReference type="PROSITE" id="PS50949"/>
    </source>
</evidence>
<keyword evidence="2" id="KW-0238">DNA-binding</keyword>
<dbReference type="SMART" id="SM00345">
    <property type="entry name" value="HTH_GNTR"/>
    <property type="match status" value="1"/>
</dbReference>
<dbReference type="PANTHER" id="PTHR43537:SF24">
    <property type="entry name" value="GLUCONATE OPERON TRANSCRIPTIONAL REPRESSOR"/>
    <property type="match status" value="1"/>
</dbReference>
<dbReference type="InterPro" id="IPR008920">
    <property type="entry name" value="TF_FadR/GntR_C"/>
</dbReference>
<dbReference type="EMBL" id="CAAHFH010000001">
    <property type="protein sequence ID" value="VGO18951.1"/>
    <property type="molecule type" value="Genomic_DNA"/>
</dbReference>
<organism evidence="5 6">
    <name type="scientific">Pontiella sulfatireligans</name>
    <dbReference type="NCBI Taxonomy" id="2750658"/>
    <lineage>
        <taxon>Bacteria</taxon>
        <taxon>Pseudomonadati</taxon>
        <taxon>Kiritimatiellota</taxon>
        <taxon>Kiritimatiellia</taxon>
        <taxon>Kiritimatiellales</taxon>
        <taxon>Pontiellaceae</taxon>
        <taxon>Pontiella</taxon>
    </lineage>
</organism>
<dbReference type="GO" id="GO:0003700">
    <property type="term" value="F:DNA-binding transcription factor activity"/>
    <property type="evidence" value="ECO:0007669"/>
    <property type="project" value="InterPro"/>
</dbReference>
<dbReference type="RefSeq" id="WP_136060394.1">
    <property type="nucleotide sequence ID" value="NZ_CAAHFH010000001.1"/>
</dbReference>
<dbReference type="Gene3D" id="1.20.120.530">
    <property type="entry name" value="GntR ligand-binding domain-like"/>
    <property type="match status" value="1"/>
</dbReference>
<keyword evidence="6" id="KW-1185">Reference proteome</keyword>
<reference evidence="5 6" key="1">
    <citation type="submission" date="2019-04" db="EMBL/GenBank/DDBJ databases">
        <authorList>
            <person name="Van Vliet M D."/>
        </authorList>
    </citation>
    <scope>NUCLEOTIDE SEQUENCE [LARGE SCALE GENOMIC DNA]</scope>
    <source>
        <strain evidence="5 6">F21</strain>
    </source>
</reference>
<dbReference type="PANTHER" id="PTHR43537">
    <property type="entry name" value="TRANSCRIPTIONAL REGULATOR, GNTR FAMILY"/>
    <property type="match status" value="1"/>
</dbReference>
<accession>A0A6C2UHR9</accession>
<keyword evidence="1" id="KW-0805">Transcription regulation</keyword>